<dbReference type="GO" id="GO:0016747">
    <property type="term" value="F:acyltransferase activity, transferring groups other than amino-acyl groups"/>
    <property type="evidence" value="ECO:0007669"/>
    <property type="project" value="InterPro"/>
</dbReference>
<feature type="non-terminal residue" evidence="2">
    <location>
        <position position="85"/>
    </location>
</feature>
<dbReference type="Proteomes" id="UP000634608">
    <property type="component" value="Unassembled WGS sequence"/>
</dbReference>
<dbReference type="AlphaFoldDB" id="A0A8I0FD51"/>
<gene>
    <name evidence="2" type="ORF">IAG11_22315</name>
</gene>
<dbReference type="SUPFAM" id="SSF55729">
    <property type="entry name" value="Acyl-CoA N-acyltransferases (Nat)"/>
    <property type="match status" value="1"/>
</dbReference>
<feature type="domain" description="N-acetyltransferase" evidence="1">
    <location>
        <begin position="6"/>
        <end position="82"/>
    </location>
</feature>
<evidence type="ECO:0000313" key="2">
    <source>
        <dbReference type="EMBL" id="MBD0222563.1"/>
    </source>
</evidence>
<dbReference type="RefSeq" id="WP_188147744.1">
    <property type="nucleotide sequence ID" value="NZ_JACSVK010000553.1"/>
</dbReference>
<dbReference type="InterPro" id="IPR000182">
    <property type="entry name" value="GNAT_dom"/>
</dbReference>
<name>A0A8I0FD51_ACIBA</name>
<comment type="caution">
    <text evidence="2">The sequence shown here is derived from an EMBL/GenBank/DDBJ whole genome shotgun (WGS) entry which is preliminary data.</text>
</comment>
<dbReference type="Pfam" id="PF13302">
    <property type="entry name" value="Acetyltransf_3"/>
    <property type="match status" value="1"/>
</dbReference>
<organism evidence="2 3">
    <name type="scientific">Acinetobacter baumannii</name>
    <dbReference type="NCBI Taxonomy" id="470"/>
    <lineage>
        <taxon>Bacteria</taxon>
        <taxon>Pseudomonadati</taxon>
        <taxon>Pseudomonadota</taxon>
        <taxon>Gammaproteobacteria</taxon>
        <taxon>Moraxellales</taxon>
        <taxon>Moraxellaceae</taxon>
        <taxon>Acinetobacter</taxon>
        <taxon>Acinetobacter calcoaceticus/baumannii complex</taxon>
    </lineage>
</organism>
<evidence type="ECO:0000259" key="1">
    <source>
        <dbReference type="Pfam" id="PF13302"/>
    </source>
</evidence>
<evidence type="ECO:0000313" key="3">
    <source>
        <dbReference type="Proteomes" id="UP000634608"/>
    </source>
</evidence>
<keyword evidence="2" id="KW-0808">Transferase</keyword>
<accession>A0A8I0FD51</accession>
<protein>
    <submittedName>
        <fullName evidence="2">GNAT family N-acetyltransferase</fullName>
    </submittedName>
</protein>
<dbReference type="EMBL" id="JACSVK010000553">
    <property type="protein sequence ID" value="MBD0222563.1"/>
    <property type="molecule type" value="Genomic_DNA"/>
</dbReference>
<reference evidence="2" key="1">
    <citation type="submission" date="2020-08" db="EMBL/GenBank/DDBJ databases">
        <title>Diversity of carbapenem-resistant Acinetobacter baumannii and bacteriophage-mediated spread of the Oxa23 carbapenemase.</title>
        <authorList>
            <person name="Abouelfetouh A."/>
            <person name="Mattock J."/>
            <person name="Turner D."/>
            <person name="Li E."/>
            <person name="Evans B.A."/>
        </authorList>
    </citation>
    <scope>NUCLEOTIDE SEQUENCE</scope>
    <source>
        <strain evidence="2">A86</strain>
    </source>
</reference>
<proteinExistence type="predicted"/>
<dbReference type="Gene3D" id="3.40.630.30">
    <property type="match status" value="1"/>
</dbReference>
<sequence>MLETDRLILKPFVQENLSTVIEMLQDKDFMAFSPYGDLTTEAAKTRFLEILEHYKNHNFGKMTIVLKDTHKIIGYCGFETCEVDS</sequence>
<dbReference type="InterPro" id="IPR016181">
    <property type="entry name" value="Acyl_CoA_acyltransferase"/>
</dbReference>